<keyword evidence="2" id="KW-1185">Reference proteome</keyword>
<dbReference type="Proteomes" id="UP000276133">
    <property type="component" value="Unassembled WGS sequence"/>
</dbReference>
<evidence type="ECO:0000313" key="1">
    <source>
        <dbReference type="EMBL" id="RNA43993.1"/>
    </source>
</evidence>
<dbReference type="AlphaFoldDB" id="A0A3M7T7F7"/>
<dbReference type="EMBL" id="REGN01000165">
    <property type="protein sequence ID" value="RNA43993.1"/>
    <property type="molecule type" value="Genomic_DNA"/>
</dbReference>
<sequence length="155" mass="18003">MYHNYLLPREQRNFKELPLQIKAKLHEFEEFEEELIQSIRHYLKKSVYLCRYMILLASQRYLKLMITNSRVISATSGLGLDLRLINRKIQITITNISRFVIPFLNPVGSTTSAAAAKVGLPRLRFFPNGLLTEAIGIWQSAIFNFEHTPMTCLQM</sequence>
<organism evidence="1 2">
    <name type="scientific">Brachionus plicatilis</name>
    <name type="common">Marine rotifer</name>
    <name type="synonym">Brachionus muelleri</name>
    <dbReference type="NCBI Taxonomy" id="10195"/>
    <lineage>
        <taxon>Eukaryota</taxon>
        <taxon>Metazoa</taxon>
        <taxon>Spiralia</taxon>
        <taxon>Gnathifera</taxon>
        <taxon>Rotifera</taxon>
        <taxon>Eurotatoria</taxon>
        <taxon>Monogononta</taxon>
        <taxon>Pseudotrocha</taxon>
        <taxon>Ploima</taxon>
        <taxon>Brachionidae</taxon>
        <taxon>Brachionus</taxon>
    </lineage>
</organism>
<name>A0A3M7T7F7_BRAPC</name>
<reference evidence="1 2" key="1">
    <citation type="journal article" date="2018" name="Sci. Rep.">
        <title>Genomic signatures of local adaptation to the degree of environmental predictability in rotifers.</title>
        <authorList>
            <person name="Franch-Gras L."/>
            <person name="Hahn C."/>
            <person name="Garcia-Roger E.M."/>
            <person name="Carmona M.J."/>
            <person name="Serra M."/>
            <person name="Gomez A."/>
        </authorList>
    </citation>
    <scope>NUCLEOTIDE SEQUENCE [LARGE SCALE GENOMIC DNA]</scope>
    <source>
        <strain evidence="1">HYR1</strain>
    </source>
</reference>
<comment type="caution">
    <text evidence="1">The sequence shown here is derived from an EMBL/GenBank/DDBJ whole genome shotgun (WGS) entry which is preliminary data.</text>
</comment>
<protein>
    <submittedName>
        <fullName evidence="1">Uncharacterized protein</fullName>
    </submittedName>
</protein>
<proteinExistence type="predicted"/>
<evidence type="ECO:0000313" key="2">
    <source>
        <dbReference type="Proteomes" id="UP000276133"/>
    </source>
</evidence>
<accession>A0A3M7T7F7</accession>
<gene>
    <name evidence="1" type="ORF">BpHYR1_050800</name>
</gene>